<evidence type="ECO:0000256" key="8">
    <source>
        <dbReference type="SAM" id="MobiDB-lite"/>
    </source>
</evidence>
<organism evidence="10 11">
    <name type="scientific">Ampelomyces quisqualis</name>
    <name type="common">Powdery mildew agent</name>
    <dbReference type="NCBI Taxonomy" id="50730"/>
    <lineage>
        <taxon>Eukaryota</taxon>
        <taxon>Fungi</taxon>
        <taxon>Dikarya</taxon>
        <taxon>Ascomycota</taxon>
        <taxon>Pezizomycotina</taxon>
        <taxon>Dothideomycetes</taxon>
        <taxon>Pleosporomycetidae</taxon>
        <taxon>Pleosporales</taxon>
        <taxon>Pleosporineae</taxon>
        <taxon>Phaeosphaeriaceae</taxon>
        <taxon>Ampelomyces</taxon>
    </lineage>
</organism>
<comment type="similarity">
    <text evidence="2">Belongs to the EXO84 family.</text>
</comment>
<feature type="compositionally biased region" description="Basic and acidic residues" evidence="8">
    <location>
        <begin position="62"/>
        <end position="82"/>
    </location>
</feature>
<dbReference type="InterPro" id="IPR042561">
    <property type="entry name" value="Exo84_C_1"/>
</dbReference>
<evidence type="ECO:0000256" key="4">
    <source>
        <dbReference type="ARBA" id="ARBA00022448"/>
    </source>
</evidence>
<feature type="compositionally biased region" description="Low complexity" evidence="8">
    <location>
        <begin position="33"/>
        <end position="44"/>
    </location>
</feature>
<dbReference type="PANTHER" id="PTHR21426">
    <property type="entry name" value="EXOCYST COMPLEX COMPONENT 8"/>
    <property type="match status" value="1"/>
</dbReference>
<dbReference type="EMBL" id="ML979133">
    <property type="protein sequence ID" value="KAF1919731.1"/>
    <property type="molecule type" value="Genomic_DNA"/>
</dbReference>
<keyword evidence="4" id="KW-0813">Transport</keyword>
<dbReference type="Gene3D" id="2.30.29.30">
    <property type="entry name" value="Pleckstrin-homology domain (PH domain)/Phosphotyrosine-binding domain (PTB)"/>
    <property type="match status" value="1"/>
</dbReference>
<evidence type="ECO:0000256" key="5">
    <source>
        <dbReference type="ARBA" id="ARBA00022483"/>
    </source>
</evidence>
<proteinExistence type="inferred from homology"/>
<dbReference type="AlphaFoldDB" id="A0A6A5QV99"/>
<dbReference type="Gene3D" id="1.20.58.1220">
    <property type="entry name" value="Exo84p, C-terminal helical domain"/>
    <property type="match status" value="1"/>
</dbReference>
<name>A0A6A5QV99_AMPQU</name>
<dbReference type="Proteomes" id="UP000800096">
    <property type="component" value="Unassembled WGS sequence"/>
</dbReference>
<evidence type="ECO:0000256" key="6">
    <source>
        <dbReference type="ARBA" id="ARBA00022927"/>
    </source>
</evidence>
<dbReference type="GO" id="GO:0000145">
    <property type="term" value="C:exocyst"/>
    <property type="evidence" value="ECO:0007669"/>
    <property type="project" value="InterPro"/>
</dbReference>
<dbReference type="InterPro" id="IPR033961">
    <property type="entry name" value="Exo84"/>
</dbReference>
<keyword evidence="11" id="KW-1185">Reference proteome</keyword>
<evidence type="ECO:0000313" key="11">
    <source>
        <dbReference type="Proteomes" id="UP000800096"/>
    </source>
</evidence>
<dbReference type="InterPro" id="IPR016159">
    <property type="entry name" value="Cullin_repeat-like_dom_sf"/>
</dbReference>
<feature type="region of interest" description="Disordered" evidence="8">
    <location>
        <begin position="221"/>
        <end position="245"/>
    </location>
</feature>
<accession>A0A6A5QV99</accession>
<dbReference type="Gene3D" id="1.20.58.1210">
    <property type="entry name" value="Exo84p, N-terminal helical domain"/>
    <property type="match status" value="1"/>
</dbReference>
<evidence type="ECO:0000256" key="3">
    <source>
        <dbReference type="ARBA" id="ARBA00021269"/>
    </source>
</evidence>
<feature type="region of interest" description="Disordered" evidence="8">
    <location>
        <begin position="1"/>
        <end position="131"/>
    </location>
</feature>
<protein>
    <recommendedName>
        <fullName evidence="3">Exocyst complex component EXO84</fullName>
    </recommendedName>
</protein>
<evidence type="ECO:0000256" key="2">
    <source>
        <dbReference type="ARBA" id="ARBA00007210"/>
    </source>
</evidence>
<feature type="domain" description="Exocyst component Exo84 C-terminal" evidence="9">
    <location>
        <begin position="449"/>
        <end position="648"/>
    </location>
</feature>
<dbReference type="GO" id="GO:0015031">
    <property type="term" value="P:protein transport"/>
    <property type="evidence" value="ECO:0007669"/>
    <property type="project" value="UniProtKB-KW"/>
</dbReference>
<evidence type="ECO:0000313" key="10">
    <source>
        <dbReference type="EMBL" id="KAF1919731.1"/>
    </source>
</evidence>
<dbReference type="Pfam" id="PF16528">
    <property type="entry name" value="Exo84_C"/>
    <property type="match status" value="1"/>
</dbReference>
<comment type="subcellular location">
    <subcellularLocation>
        <location evidence="1">Cytoplasmic vesicle</location>
        <location evidence="1">Secretory vesicle</location>
    </subcellularLocation>
</comment>
<reference evidence="10" key="1">
    <citation type="journal article" date="2020" name="Stud. Mycol.">
        <title>101 Dothideomycetes genomes: a test case for predicting lifestyles and emergence of pathogens.</title>
        <authorList>
            <person name="Haridas S."/>
            <person name="Albert R."/>
            <person name="Binder M."/>
            <person name="Bloem J."/>
            <person name="Labutti K."/>
            <person name="Salamov A."/>
            <person name="Andreopoulos B."/>
            <person name="Baker S."/>
            <person name="Barry K."/>
            <person name="Bills G."/>
            <person name="Bluhm B."/>
            <person name="Cannon C."/>
            <person name="Castanera R."/>
            <person name="Culley D."/>
            <person name="Daum C."/>
            <person name="Ezra D."/>
            <person name="Gonzalez J."/>
            <person name="Henrissat B."/>
            <person name="Kuo A."/>
            <person name="Liang C."/>
            <person name="Lipzen A."/>
            <person name="Lutzoni F."/>
            <person name="Magnuson J."/>
            <person name="Mondo S."/>
            <person name="Nolan M."/>
            <person name="Ohm R."/>
            <person name="Pangilinan J."/>
            <person name="Park H.-J."/>
            <person name="Ramirez L."/>
            <person name="Alfaro M."/>
            <person name="Sun H."/>
            <person name="Tritt A."/>
            <person name="Yoshinaga Y."/>
            <person name="Zwiers L.-H."/>
            <person name="Turgeon B."/>
            <person name="Goodwin S."/>
            <person name="Spatafora J."/>
            <person name="Crous P."/>
            <person name="Grigoriev I."/>
        </authorList>
    </citation>
    <scope>NUCLEOTIDE SEQUENCE</scope>
    <source>
        <strain evidence="10">HMLAC05119</strain>
    </source>
</reference>
<dbReference type="GO" id="GO:0006893">
    <property type="term" value="P:Golgi to plasma membrane transport"/>
    <property type="evidence" value="ECO:0007669"/>
    <property type="project" value="TreeGrafter"/>
</dbReference>
<dbReference type="Pfam" id="PF25345">
    <property type="entry name" value="PH_EXO84"/>
    <property type="match status" value="1"/>
</dbReference>
<gene>
    <name evidence="10" type="ORF">BDU57DRAFT_470077</name>
</gene>
<dbReference type="GO" id="GO:0006887">
    <property type="term" value="P:exocytosis"/>
    <property type="evidence" value="ECO:0007669"/>
    <property type="project" value="UniProtKB-KW"/>
</dbReference>
<evidence type="ECO:0000259" key="9">
    <source>
        <dbReference type="Pfam" id="PF16528"/>
    </source>
</evidence>
<dbReference type="Pfam" id="PF08700">
    <property type="entry name" value="VPS51_Exo84_N"/>
    <property type="match status" value="1"/>
</dbReference>
<sequence length="672" mass="76493">MSDKSKGISLRKKRDKDKKKDSPTISAPRQISAPMPAGAGTAAPSIAGSGRPSTESSRSRQNRGDVPRERPQRADKTADLVKRRYSQKITTLPSDFGNGPMPDMPQIPNQYREQAPARDGRPTASGEGRGLRIDMKALRDPSLRVEQYVSSMLADASEEDIRRFQDELRKTKHRTSVDLQTNVYQNRTQFIKISKEAEKLKGEMRTLRQLMSDLTTTLEQTASASNTDNDNDMASTRAGNRSSIGDLNQIRAGQLQQLYRDVEGSQKYLPPIPGRFIIWRSKRWFELDSATLKARRRVQLLLLNDHLLVAAEKKARNDVAGQRDGNRSVLEYKAQLCFPLQDVQVTRTPEERIIIRAGSEFYTYDTKREDSGDKLSFVSTFRKTKDDLRKSQEAEVEEKDRVQDSYNHLLSRDPDLVKKADLLETLSEAVNNNQISTFVDIDGQQRNIRWVETQLDELDIEIALQHFDDAVVKVEKLKDLAKNIRGNEMAKAVVTFKVNERAAKLANTLVKQLVENNNWISSVRQHVGWVVRLGYEDKAREAYLEARGKLIRARSRQCIFEGNLPDYIFQISYICFTIIKNTVDMFQKCFPQQLMSACVKWAKEHVDQFNVLLKRQLSSVDEGSKLWTECMQLAHEHARMLKNVGLDFSELVGSGVRESESQIQEPVGLGLN</sequence>
<feature type="coiled-coil region" evidence="7">
    <location>
        <begin position="154"/>
        <end position="217"/>
    </location>
</feature>
<dbReference type="InterPro" id="IPR011993">
    <property type="entry name" value="PH-like_dom_sf"/>
</dbReference>
<keyword evidence="7" id="KW-0175">Coiled coil</keyword>
<dbReference type="InterPro" id="IPR032403">
    <property type="entry name" value="Exo84_C"/>
</dbReference>
<dbReference type="PANTHER" id="PTHR21426:SF12">
    <property type="entry name" value="EXOCYST COMPLEX COMPONENT 8"/>
    <property type="match status" value="1"/>
</dbReference>
<evidence type="ECO:0000256" key="7">
    <source>
        <dbReference type="SAM" id="Coils"/>
    </source>
</evidence>
<dbReference type="InterPro" id="IPR042560">
    <property type="entry name" value="Exo84_C_2"/>
</dbReference>
<dbReference type="OrthoDB" id="642193at2759"/>
<keyword evidence="6" id="KW-0653">Protein transport</keyword>
<evidence type="ECO:0000256" key="1">
    <source>
        <dbReference type="ARBA" id="ARBA00004398"/>
    </source>
</evidence>
<dbReference type="GO" id="GO:0030133">
    <property type="term" value="C:transport vesicle"/>
    <property type="evidence" value="ECO:0007669"/>
    <property type="project" value="UniProtKB-SubCell"/>
</dbReference>
<dbReference type="SUPFAM" id="SSF74788">
    <property type="entry name" value="Cullin repeat-like"/>
    <property type="match status" value="1"/>
</dbReference>
<keyword evidence="5" id="KW-0268">Exocytosis</keyword>